<dbReference type="OrthoDB" id="416344at2759"/>
<name>A0A8S3ZIZ7_9EUPU</name>
<dbReference type="EMBL" id="CAJHNH020002780">
    <property type="protein sequence ID" value="CAG5127755.1"/>
    <property type="molecule type" value="Genomic_DNA"/>
</dbReference>
<dbReference type="PRINTS" id="PR00862">
    <property type="entry name" value="PROLIGOPTASE"/>
</dbReference>
<evidence type="ECO:0000256" key="2">
    <source>
        <dbReference type="ARBA" id="ARBA00022801"/>
    </source>
</evidence>
<dbReference type="Gene3D" id="3.40.50.1820">
    <property type="entry name" value="alpha/beta hydrolase"/>
    <property type="match status" value="1"/>
</dbReference>
<accession>A0A8S3ZIZ7</accession>
<protein>
    <recommendedName>
        <fullName evidence="3">Prolyl endopeptidase</fullName>
        <ecNumber evidence="3">3.4.21.-</ecNumber>
    </recommendedName>
</protein>
<keyword evidence="6" id="KW-1185">Reference proteome</keyword>
<keyword evidence="3" id="KW-0645">Protease</keyword>
<dbReference type="PANTHER" id="PTHR42776">
    <property type="entry name" value="SERINE PEPTIDASE S9 FAMILY MEMBER"/>
    <property type="match status" value="1"/>
</dbReference>
<dbReference type="InterPro" id="IPR029058">
    <property type="entry name" value="AB_hydrolase_fold"/>
</dbReference>
<dbReference type="InterPro" id="IPR002471">
    <property type="entry name" value="Pept_S9_AS"/>
</dbReference>
<dbReference type="Proteomes" id="UP000678393">
    <property type="component" value="Unassembled WGS sequence"/>
</dbReference>
<dbReference type="GO" id="GO:0004252">
    <property type="term" value="F:serine-type endopeptidase activity"/>
    <property type="evidence" value="ECO:0007669"/>
    <property type="project" value="UniProtKB-UniRule"/>
</dbReference>
<evidence type="ECO:0000313" key="5">
    <source>
        <dbReference type="EMBL" id="CAG5127755.1"/>
    </source>
</evidence>
<gene>
    <name evidence="5" type="ORF">CUNI_LOCUS13313</name>
</gene>
<dbReference type="InterPro" id="IPR002470">
    <property type="entry name" value="Peptidase_S9A"/>
</dbReference>
<dbReference type="EC" id="3.4.21.-" evidence="3"/>
<dbReference type="SUPFAM" id="SSF53474">
    <property type="entry name" value="alpha/beta-Hydrolases"/>
    <property type="match status" value="1"/>
</dbReference>
<feature type="domain" description="Peptidase S9 prolyl oligopeptidase catalytic" evidence="4">
    <location>
        <begin position="86"/>
        <end position="184"/>
    </location>
</feature>
<dbReference type="AlphaFoldDB" id="A0A8S3ZIZ7"/>
<comment type="caution">
    <text evidence="5">The sequence shown here is derived from an EMBL/GenBank/DDBJ whole genome shotgun (WGS) entry which is preliminary data.</text>
</comment>
<dbReference type="PROSITE" id="PS00708">
    <property type="entry name" value="PRO_ENDOPEP_SER"/>
    <property type="match status" value="1"/>
</dbReference>
<organism evidence="5 6">
    <name type="scientific">Candidula unifasciata</name>
    <dbReference type="NCBI Taxonomy" id="100452"/>
    <lineage>
        <taxon>Eukaryota</taxon>
        <taxon>Metazoa</taxon>
        <taxon>Spiralia</taxon>
        <taxon>Lophotrochozoa</taxon>
        <taxon>Mollusca</taxon>
        <taxon>Gastropoda</taxon>
        <taxon>Heterobranchia</taxon>
        <taxon>Euthyneura</taxon>
        <taxon>Panpulmonata</taxon>
        <taxon>Eupulmonata</taxon>
        <taxon>Stylommatophora</taxon>
        <taxon>Helicina</taxon>
        <taxon>Helicoidea</taxon>
        <taxon>Geomitridae</taxon>
        <taxon>Candidula</taxon>
    </lineage>
</organism>
<comment type="similarity">
    <text evidence="1 3">Belongs to the peptidase S9A family.</text>
</comment>
<dbReference type="InterPro" id="IPR001375">
    <property type="entry name" value="Peptidase_S9_cat"/>
</dbReference>
<keyword evidence="2 3" id="KW-0378">Hydrolase</keyword>
<evidence type="ECO:0000256" key="1">
    <source>
        <dbReference type="ARBA" id="ARBA00005228"/>
    </source>
</evidence>
<dbReference type="PANTHER" id="PTHR42776:SF4">
    <property type="entry name" value="ACYLAMINO-ACID-RELEASING ENZYME"/>
    <property type="match status" value="1"/>
</dbReference>
<evidence type="ECO:0000259" key="4">
    <source>
        <dbReference type="Pfam" id="PF00326"/>
    </source>
</evidence>
<keyword evidence="3" id="KW-0720">Serine protease</keyword>
<reference evidence="5" key="1">
    <citation type="submission" date="2021-04" db="EMBL/GenBank/DDBJ databases">
        <authorList>
            <consortium name="Molecular Ecology Group"/>
        </authorList>
    </citation>
    <scope>NUCLEOTIDE SEQUENCE</scope>
</reference>
<dbReference type="GO" id="GO:0006508">
    <property type="term" value="P:proteolysis"/>
    <property type="evidence" value="ECO:0007669"/>
    <property type="project" value="UniProtKB-KW"/>
</dbReference>
<sequence>MIGKVADPADVSSCVWKNLDDVPEPLDWLTWQVIQHKPSKERQHPKFPALDYESILCLPTRSQPDGLPPLIVFPHGGPNVSFDTAFNYITAFFTRCGYAVLMVNYRGSTGFGQSSVLSLTGTIGTQDVADVESAMVEVLTKDVADGNRLLAFGGSHGGFLTTHLIGQYPDTFKAAATRNPVINLV</sequence>
<feature type="non-terminal residue" evidence="5">
    <location>
        <position position="185"/>
    </location>
</feature>
<evidence type="ECO:0000313" key="6">
    <source>
        <dbReference type="Proteomes" id="UP000678393"/>
    </source>
</evidence>
<dbReference type="Pfam" id="PF00326">
    <property type="entry name" value="Peptidase_S9"/>
    <property type="match status" value="1"/>
</dbReference>
<proteinExistence type="inferred from homology"/>
<evidence type="ECO:0000256" key="3">
    <source>
        <dbReference type="RuleBase" id="RU368024"/>
    </source>
</evidence>